<organism evidence="10 11">
    <name type="scientific">Rotaria magnacalcarata</name>
    <dbReference type="NCBI Taxonomy" id="392030"/>
    <lineage>
        <taxon>Eukaryota</taxon>
        <taxon>Metazoa</taxon>
        <taxon>Spiralia</taxon>
        <taxon>Gnathifera</taxon>
        <taxon>Rotifera</taxon>
        <taxon>Eurotatoria</taxon>
        <taxon>Bdelloidea</taxon>
        <taxon>Philodinida</taxon>
        <taxon>Philodinidae</taxon>
        <taxon>Rotaria</taxon>
    </lineage>
</organism>
<protein>
    <recommendedName>
        <fullName evidence="9">Nuclear receptor domain-containing protein</fullName>
    </recommendedName>
</protein>
<dbReference type="InterPro" id="IPR001628">
    <property type="entry name" value="Znf_hrmn_rcpt"/>
</dbReference>
<name>A0A815ERF1_9BILA</name>
<sequence>MDSSFEMLNRSSYFPIYSYPLSVPPEISSFDSISFRPNNNNTTTDSLSYYSGNSSTYPSTTYTNSRSHSRINQLDAAGNSSTYPSTTYTNSRSHSRINQLDAAGVDSTIDRCNINNSLSSLLVPRCSDRCLVCNDRSSGIHFGVLTCEACKAFFRRTSLSLYSIPQACSPIRCEINTKNRNNCPSCRFDKCKRLGMDRDNVIYGKPSKQQIHSSYHQDYHFVEQLTHLSTELIKIFQNIHSTYQTSLLTSFEVKQQIDQFGQILFQLFYEQTSQIYVNVNSSDVIHRIFILIFDSYKTYPISDYNFVEYINLQTILSVWLFVYYYETFLLKQKIPHEKLTTLIKLLDMELTKINQYYGQDKNKLKFFKINFINTFTIFSDHLQEISLKK</sequence>
<dbReference type="Proteomes" id="UP000663834">
    <property type="component" value="Unassembled WGS sequence"/>
</dbReference>
<evidence type="ECO:0000256" key="3">
    <source>
        <dbReference type="ARBA" id="ARBA00022833"/>
    </source>
</evidence>
<dbReference type="SMART" id="SM00399">
    <property type="entry name" value="ZnF_C4"/>
    <property type="match status" value="1"/>
</dbReference>
<dbReference type="SUPFAM" id="SSF57716">
    <property type="entry name" value="Glucocorticoid receptor-like (DNA-binding domain)"/>
    <property type="match status" value="1"/>
</dbReference>
<dbReference type="AlphaFoldDB" id="A0A815ERF1"/>
<evidence type="ECO:0000256" key="7">
    <source>
        <dbReference type="ARBA" id="ARBA00023170"/>
    </source>
</evidence>
<evidence type="ECO:0000256" key="8">
    <source>
        <dbReference type="ARBA" id="ARBA00023242"/>
    </source>
</evidence>
<evidence type="ECO:0000256" key="6">
    <source>
        <dbReference type="ARBA" id="ARBA00023163"/>
    </source>
</evidence>
<evidence type="ECO:0000256" key="1">
    <source>
        <dbReference type="ARBA" id="ARBA00022723"/>
    </source>
</evidence>
<dbReference type="PROSITE" id="PS00031">
    <property type="entry name" value="NUCLEAR_REC_DBD_1"/>
    <property type="match status" value="1"/>
</dbReference>
<evidence type="ECO:0000313" key="10">
    <source>
        <dbReference type="EMBL" id="CAF1318307.1"/>
    </source>
</evidence>
<keyword evidence="2" id="KW-0863">Zinc-finger</keyword>
<dbReference type="GO" id="GO:0000978">
    <property type="term" value="F:RNA polymerase II cis-regulatory region sequence-specific DNA binding"/>
    <property type="evidence" value="ECO:0007669"/>
    <property type="project" value="TreeGrafter"/>
</dbReference>
<keyword evidence="5" id="KW-0238">DNA-binding</keyword>
<comment type="caution">
    <text evidence="10">The sequence shown here is derived from an EMBL/GenBank/DDBJ whole genome shotgun (WGS) entry which is preliminary data.</text>
</comment>
<dbReference type="GO" id="GO:0004879">
    <property type="term" value="F:nuclear receptor activity"/>
    <property type="evidence" value="ECO:0007669"/>
    <property type="project" value="TreeGrafter"/>
</dbReference>
<dbReference type="GO" id="GO:0000122">
    <property type="term" value="P:negative regulation of transcription by RNA polymerase II"/>
    <property type="evidence" value="ECO:0007669"/>
    <property type="project" value="TreeGrafter"/>
</dbReference>
<dbReference type="Gene3D" id="3.30.50.10">
    <property type="entry name" value="Erythroid Transcription Factor GATA-1, subunit A"/>
    <property type="match status" value="1"/>
</dbReference>
<dbReference type="EMBL" id="CAJNOW010001443">
    <property type="protein sequence ID" value="CAF1318307.1"/>
    <property type="molecule type" value="Genomic_DNA"/>
</dbReference>
<dbReference type="PANTHER" id="PTHR24082:SF507">
    <property type="entry name" value="BILE ACID RECEPTOR-RELATED"/>
    <property type="match status" value="1"/>
</dbReference>
<gene>
    <name evidence="10" type="ORF">KQP761_LOCUS5614</name>
</gene>
<keyword evidence="3" id="KW-0862">Zinc</keyword>
<dbReference type="PRINTS" id="PR00047">
    <property type="entry name" value="STROIDFINGER"/>
</dbReference>
<dbReference type="GO" id="GO:0008270">
    <property type="term" value="F:zinc ion binding"/>
    <property type="evidence" value="ECO:0007669"/>
    <property type="project" value="UniProtKB-KW"/>
</dbReference>
<proteinExistence type="predicted"/>
<evidence type="ECO:0000256" key="5">
    <source>
        <dbReference type="ARBA" id="ARBA00023125"/>
    </source>
</evidence>
<keyword evidence="6" id="KW-0804">Transcription</keyword>
<dbReference type="OrthoDB" id="5771769at2759"/>
<dbReference type="PROSITE" id="PS51030">
    <property type="entry name" value="NUCLEAR_REC_DBD_2"/>
    <property type="match status" value="1"/>
</dbReference>
<keyword evidence="4" id="KW-0805">Transcription regulation</keyword>
<dbReference type="GO" id="GO:0045944">
    <property type="term" value="P:positive regulation of transcription by RNA polymerase II"/>
    <property type="evidence" value="ECO:0007669"/>
    <property type="project" value="TreeGrafter"/>
</dbReference>
<dbReference type="InterPro" id="IPR050234">
    <property type="entry name" value="Nuclear_hormone_rcpt_NR1"/>
</dbReference>
<evidence type="ECO:0000259" key="9">
    <source>
        <dbReference type="PROSITE" id="PS51030"/>
    </source>
</evidence>
<feature type="domain" description="Nuclear receptor" evidence="9">
    <location>
        <begin position="127"/>
        <end position="203"/>
    </location>
</feature>
<keyword evidence="8" id="KW-0539">Nucleus</keyword>
<dbReference type="PANTHER" id="PTHR24082">
    <property type="entry name" value="NUCLEAR HORMONE RECEPTOR"/>
    <property type="match status" value="1"/>
</dbReference>
<keyword evidence="1" id="KW-0479">Metal-binding</keyword>
<dbReference type="CDD" id="cd06916">
    <property type="entry name" value="NR_DBD_like"/>
    <property type="match status" value="1"/>
</dbReference>
<dbReference type="GO" id="GO:0030154">
    <property type="term" value="P:cell differentiation"/>
    <property type="evidence" value="ECO:0007669"/>
    <property type="project" value="TreeGrafter"/>
</dbReference>
<accession>A0A815ERF1</accession>
<reference evidence="10" key="1">
    <citation type="submission" date="2021-02" db="EMBL/GenBank/DDBJ databases">
        <authorList>
            <person name="Nowell W R."/>
        </authorList>
    </citation>
    <scope>NUCLEOTIDE SEQUENCE</scope>
</reference>
<dbReference type="Pfam" id="PF00105">
    <property type="entry name" value="zf-C4"/>
    <property type="match status" value="1"/>
</dbReference>
<dbReference type="InterPro" id="IPR013088">
    <property type="entry name" value="Znf_NHR/GATA"/>
</dbReference>
<keyword evidence="7" id="KW-0675">Receptor</keyword>
<evidence type="ECO:0000256" key="4">
    <source>
        <dbReference type="ARBA" id="ARBA00023015"/>
    </source>
</evidence>
<evidence type="ECO:0000313" key="11">
    <source>
        <dbReference type="Proteomes" id="UP000663834"/>
    </source>
</evidence>
<evidence type="ECO:0000256" key="2">
    <source>
        <dbReference type="ARBA" id="ARBA00022771"/>
    </source>
</evidence>